<dbReference type="InterPro" id="IPR036412">
    <property type="entry name" value="HAD-like_sf"/>
</dbReference>
<dbReference type="SUPFAM" id="SSF56784">
    <property type="entry name" value="HAD-like"/>
    <property type="match status" value="1"/>
</dbReference>
<dbReference type="Gene3D" id="3.40.50.1000">
    <property type="entry name" value="HAD superfamily/HAD-like"/>
    <property type="match status" value="1"/>
</dbReference>
<dbReference type="Pfam" id="PF05141">
    <property type="entry name" value="DIT1_PvcA"/>
    <property type="match status" value="1"/>
</dbReference>
<dbReference type="RefSeq" id="WP_380046085.1">
    <property type="nucleotide sequence ID" value="NZ_JBHLTC010000012.1"/>
</dbReference>
<gene>
    <name evidence="1" type="ORF">ACFFGN_10900</name>
</gene>
<proteinExistence type="predicted"/>
<dbReference type="Proteomes" id="UP001589890">
    <property type="component" value="Unassembled WGS sequence"/>
</dbReference>
<dbReference type="PANTHER" id="PTHR37285:SF5">
    <property type="entry name" value="SPORE WALL MATURATION PROTEIN DIT1"/>
    <property type="match status" value="1"/>
</dbReference>
<evidence type="ECO:0000313" key="1">
    <source>
        <dbReference type="EMBL" id="MFC0624570.1"/>
    </source>
</evidence>
<keyword evidence="2" id="KW-1185">Reference proteome</keyword>
<organism evidence="1 2">
    <name type="scientific">Kribbella deserti</name>
    <dbReference type="NCBI Taxonomy" id="1926257"/>
    <lineage>
        <taxon>Bacteria</taxon>
        <taxon>Bacillati</taxon>
        <taxon>Actinomycetota</taxon>
        <taxon>Actinomycetes</taxon>
        <taxon>Propionibacteriales</taxon>
        <taxon>Kribbellaceae</taxon>
        <taxon>Kribbella</taxon>
    </lineage>
</organism>
<dbReference type="InterPro" id="IPR023214">
    <property type="entry name" value="HAD_sf"/>
</dbReference>
<dbReference type="EMBL" id="JBHLTC010000012">
    <property type="protein sequence ID" value="MFC0624570.1"/>
    <property type="molecule type" value="Genomic_DNA"/>
</dbReference>
<dbReference type="PANTHER" id="PTHR37285">
    <property type="entry name" value="SPORE WALL MATURATION PROTEIN DIT1"/>
    <property type="match status" value="1"/>
</dbReference>
<protein>
    <submittedName>
        <fullName evidence="1">L-tyrosine/L-tryptophan isonitrile synthase family protein</fullName>
    </submittedName>
</protein>
<comment type="caution">
    <text evidence="1">The sequence shown here is derived from an EMBL/GenBank/DDBJ whole genome shotgun (WGS) entry which is preliminary data.</text>
</comment>
<dbReference type="InterPro" id="IPR007817">
    <property type="entry name" value="Isocyanide_synthase_DIT1"/>
</dbReference>
<evidence type="ECO:0000313" key="2">
    <source>
        <dbReference type="Proteomes" id="UP001589890"/>
    </source>
</evidence>
<name>A0ABV6QIV2_9ACTN</name>
<sequence>MTPLGGFNAPVLDLDGELRAAVSGDPLLRLYAAVAGPNGPWPAHPSYPEGTVTVPLDTFVGVASPRLAECVVRPLVTAFRVALDRHGVVLETDPRSVAVEVSRRGRATGRVVFTNRTARDVDEAARRLATCLDLVAGSPAATGDSHLDVWRLARAELRFLRLATASLLRGDHPLADQIHSVSPAQDNVLRQVLDSVEKKARRRRSDPTLPRPAVMLDLDFVVLDPRRRIRHAARQVCGVRPGAPHGIPEFAHPELLTLLPNPHPPDWARFLDLNGLRQAYPAVDFDTLREQFFQAFHRPWSNLTWDDLAEGVVRFVRDVENRGGAVVYNTGRRERVRAQTEAALARGGLLRPRLLMMPDDRTRPVAELKALHAAKVSDLDVVAVFDDLADNLQALAEALPQAHLVAVAPLGYVPGSDLERMDTIQTFERIPHPTHSPALSHATSIAELPLGELRARPLLAEHGVRLDHAASTALVERLLTSALAIAAETAERTRRQLPDAPALRLVHHILTRKQFRRGTRAAYPPEVAARDMLPYIERGEPIQMVLPAFPIKQADSRLKALGTLPDLAELGLLVRLRELAAAVAAVYPPGLRITVLTDGNHFRLRSRTVTAEYLRKVADYVDLVGAKEIELRDIDEAAAEQLGRDAVRSRPEILAAHHTKLADAYRDLDVTADPAGALAQSYDLDPAGPHPPGLALPEIFRSLVHSVPTPTGTGTGDWDALIYADIYNVGSAVPPEVAQARRVVLRAAWDAALRYVAVTRADHDLGYDRMFWPRVRLTLSTSVPERCGFAGLGGSAVPPWQGTAAVDPRGHISTDFVVHLRDQGFVPVYSPLLGDDQPWFMAPITMTEPLDLPGPNRLIPKFQDRIRLRRH</sequence>
<accession>A0ABV6QIV2</accession>
<reference evidence="1 2" key="1">
    <citation type="submission" date="2024-09" db="EMBL/GenBank/DDBJ databases">
        <authorList>
            <person name="Sun Q."/>
            <person name="Mori K."/>
        </authorList>
    </citation>
    <scope>NUCLEOTIDE SEQUENCE [LARGE SCALE GENOMIC DNA]</scope>
    <source>
        <strain evidence="1 2">CGMCC 1.15906</strain>
    </source>
</reference>